<feature type="DNA-binding region" description="H-T-H motif" evidence="5">
    <location>
        <begin position="110"/>
        <end position="129"/>
    </location>
</feature>
<dbReference type="InterPro" id="IPR010982">
    <property type="entry name" value="Lambda_DNA-bd_dom_sf"/>
</dbReference>
<comment type="caution">
    <text evidence="8">The sequence shown here is derived from an EMBL/GenBank/DDBJ whole genome shotgun (WGS) entry which is preliminary data.</text>
</comment>
<protein>
    <submittedName>
        <fullName evidence="8">TetR family transcriptional regulator C-terminal domain-containing protein</fullName>
    </submittedName>
</protein>
<dbReference type="PROSITE" id="PS50943">
    <property type="entry name" value="HTH_CROC1"/>
    <property type="match status" value="1"/>
</dbReference>
<dbReference type="Gene3D" id="1.10.260.40">
    <property type="entry name" value="lambda repressor-like DNA-binding domains"/>
    <property type="match status" value="1"/>
</dbReference>
<dbReference type="Proteomes" id="UP001521150">
    <property type="component" value="Unassembled WGS sequence"/>
</dbReference>
<reference evidence="8 9" key="1">
    <citation type="submission" date="2021-12" db="EMBL/GenBank/DDBJ databases">
        <title>Genome sequence of Kibdelosporangium philippinense ATCC 49844.</title>
        <authorList>
            <person name="Fedorov E.A."/>
            <person name="Omeragic M."/>
            <person name="Shalygina K.F."/>
            <person name="Maclea K.S."/>
        </authorList>
    </citation>
    <scope>NUCLEOTIDE SEQUENCE [LARGE SCALE GENOMIC DNA]</scope>
    <source>
        <strain evidence="8 9">ATCC 49844</strain>
    </source>
</reference>
<dbReference type="CDD" id="cd00093">
    <property type="entry name" value="HTH_XRE"/>
    <property type="match status" value="1"/>
</dbReference>
<evidence type="ECO:0000313" key="9">
    <source>
        <dbReference type="Proteomes" id="UP001521150"/>
    </source>
</evidence>
<evidence type="ECO:0000256" key="2">
    <source>
        <dbReference type="ARBA" id="ARBA00023015"/>
    </source>
</evidence>
<dbReference type="InterPro" id="IPR001387">
    <property type="entry name" value="Cro/C1-type_HTH"/>
</dbReference>
<dbReference type="PANTHER" id="PTHR30055:SF238">
    <property type="entry name" value="MYCOFACTOCIN BIOSYNTHESIS TRANSCRIPTIONAL REGULATOR MFTR-RELATED"/>
    <property type="match status" value="1"/>
</dbReference>
<dbReference type="Pfam" id="PF00440">
    <property type="entry name" value="TetR_N"/>
    <property type="match status" value="1"/>
</dbReference>
<keyword evidence="3 5" id="KW-0238">DNA-binding</keyword>
<dbReference type="Pfam" id="PF01381">
    <property type="entry name" value="HTH_3"/>
    <property type="match status" value="1"/>
</dbReference>
<evidence type="ECO:0000256" key="4">
    <source>
        <dbReference type="ARBA" id="ARBA00023163"/>
    </source>
</evidence>
<dbReference type="SMART" id="SM00530">
    <property type="entry name" value="HTH_XRE"/>
    <property type="match status" value="1"/>
</dbReference>
<dbReference type="Gene3D" id="1.10.357.10">
    <property type="entry name" value="Tetracycline Repressor, domain 2"/>
    <property type="match status" value="1"/>
</dbReference>
<keyword evidence="9" id="KW-1185">Reference proteome</keyword>
<organism evidence="8 9">
    <name type="scientific">Kibdelosporangium philippinense</name>
    <dbReference type="NCBI Taxonomy" id="211113"/>
    <lineage>
        <taxon>Bacteria</taxon>
        <taxon>Bacillati</taxon>
        <taxon>Actinomycetota</taxon>
        <taxon>Actinomycetes</taxon>
        <taxon>Pseudonocardiales</taxon>
        <taxon>Pseudonocardiaceae</taxon>
        <taxon>Kibdelosporangium</taxon>
    </lineage>
</organism>
<accession>A0ABS8ZKV2</accession>
<dbReference type="SUPFAM" id="SSF46689">
    <property type="entry name" value="Homeodomain-like"/>
    <property type="match status" value="1"/>
</dbReference>
<proteinExistence type="predicted"/>
<dbReference type="EMBL" id="JAJVCN010000003">
    <property type="protein sequence ID" value="MCE7008122.1"/>
    <property type="molecule type" value="Genomic_DNA"/>
</dbReference>
<feature type="domain" description="HTH tetR-type" evidence="7">
    <location>
        <begin position="87"/>
        <end position="147"/>
    </location>
</feature>
<evidence type="ECO:0000259" key="6">
    <source>
        <dbReference type="PROSITE" id="PS50943"/>
    </source>
</evidence>
<dbReference type="InterPro" id="IPR039538">
    <property type="entry name" value="BetI_C"/>
</dbReference>
<dbReference type="InterPro" id="IPR036271">
    <property type="entry name" value="Tet_transcr_reg_TetR-rel_C_sf"/>
</dbReference>
<evidence type="ECO:0000256" key="3">
    <source>
        <dbReference type="ARBA" id="ARBA00023125"/>
    </source>
</evidence>
<sequence>MKSSDLAARVRAVVRASASSQREFAARIGMDHTALSKALHGTRQLREDEVAAIAKAGGVSQRYLRTGVGRGPGPALTRPRADPVEPDIRRAQILDATAKLIARKGFHHVRVADIAKACGTSTGTIHYHFPTKNDALNAALTYYADRFHRRIETEFRDATSPADKIRRLIEIQLPATDEDADEWSIWIQTWNEAILDPAQRPGQREIYTRWRQVVVDCLGSDLLADRFTSMVDGLAIQVLAQTTEMTVDRMREILTDTFVNYLVSG</sequence>
<keyword evidence="4" id="KW-0804">Transcription</keyword>
<dbReference type="PROSITE" id="PS50977">
    <property type="entry name" value="HTH_TETR_2"/>
    <property type="match status" value="1"/>
</dbReference>
<dbReference type="Pfam" id="PF13977">
    <property type="entry name" value="TetR_C_6"/>
    <property type="match status" value="1"/>
</dbReference>
<dbReference type="InterPro" id="IPR001647">
    <property type="entry name" value="HTH_TetR"/>
</dbReference>
<dbReference type="PRINTS" id="PR00455">
    <property type="entry name" value="HTHTETR"/>
</dbReference>
<evidence type="ECO:0000256" key="1">
    <source>
        <dbReference type="ARBA" id="ARBA00022491"/>
    </source>
</evidence>
<feature type="domain" description="HTH cro/C1-type" evidence="6">
    <location>
        <begin position="20"/>
        <end position="64"/>
    </location>
</feature>
<dbReference type="RefSeq" id="WP_233729651.1">
    <property type="nucleotide sequence ID" value="NZ_JAJVCN010000003.1"/>
</dbReference>
<evidence type="ECO:0000259" key="7">
    <source>
        <dbReference type="PROSITE" id="PS50977"/>
    </source>
</evidence>
<dbReference type="SUPFAM" id="SSF48498">
    <property type="entry name" value="Tetracyclin repressor-like, C-terminal domain"/>
    <property type="match status" value="1"/>
</dbReference>
<keyword evidence="2" id="KW-0805">Transcription regulation</keyword>
<evidence type="ECO:0000313" key="8">
    <source>
        <dbReference type="EMBL" id="MCE7008122.1"/>
    </source>
</evidence>
<evidence type="ECO:0000256" key="5">
    <source>
        <dbReference type="PROSITE-ProRule" id="PRU00335"/>
    </source>
</evidence>
<dbReference type="PANTHER" id="PTHR30055">
    <property type="entry name" value="HTH-TYPE TRANSCRIPTIONAL REGULATOR RUTR"/>
    <property type="match status" value="1"/>
</dbReference>
<name>A0ABS8ZKV2_9PSEU</name>
<dbReference type="InterPro" id="IPR009057">
    <property type="entry name" value="Homeodomain-like_sf"/>
</dbReference>
<dbReference type="InterPro" id="IPR050109">
    <property type="entry name" value="HTH-type_TetR-like_transc_reg"/>
</dbReference>
<keyword evidence="1" id="KW-0678">Repressor</keyword>
<dbReference type="SUPFAM" id="SSF47413">
    <property type="entry name" value="lambda repressor-like DNA-binding domains"/>
    <property type="match status" value="1"/>
</dbReference>
<gene>
    <name evidence="8" type="ORF">LWC34_35690</name>
</gene>